<accession>A0A3M2SKL1</accession>
<evidence type="ECO:0000313" key="1">
    <source>
        <dbReference type="EMBL" id="RMJ17702.1"/>
    </source>
</evidence>
<dbReference type="AlphaFoldDB" id="A0A3M2SKL1"/>
<organism evidence="1 2">
    <name type="scientific">Fusarium kuroshium</name>
    <dbReference type="NCBI Taxonomy" id="2010991"/>
    <lineage>
        <taxon>Eukaryota</taxon>
        <taxon>Fungi</taxon>
        <taxon>Dikarya</taxon>
        <taxon>Ascomycota</taxon>
        <taxon>Pezizomycotina</taxon>
        <taxon>Sordariomycetes</taxon>
        <taxon>Hypocreomycetidae</taxon>
        <taxon>Hypocreales</taxon>
        <taxon>Nectriaceae</taxon>
        <taxon>Fusarium</taxon>
        <taxon>Fusarium solani species complex</taxon>
    </lineage>
</organism>
<name>A0A3M2SKL1_9HYPO</name>
<protein>
    <submittedName>
        <fullName evidence="1">Uncharacterized protein</fullName>
    </submittedName>
</protein>
<dbReference type="Proteomes" id="UP000277212">
    <property type="component" value="Unassembled WGS sequence"/>
</dbReference>
<evidence type="ECO:0000313" key="2">
    <source>
        <dbReference type="Proteomes" id="UP000277212"/>
    </source>
</evidence>
<reference evidence="1 2" key="1">
    <citation type="submission" date="2017-06" db="EMBL/GenBank/DDBJ databases">
        <title>Comparative genomic analysis of Ambrosia Fusariam Clade fungi.</title>
        <authorList>
            <person name="Stajich J.E."/>
            <person name="Carrillo J."/>
            <person name="Kijimoto T."/>
            <person name="Eskalen A."/>
            <person name="O'Donnell K."/>
            <person name="Kasson M."/>
        </authorList>
    </citation>
    <scope>NUCLEOTIDE SEQUENCE [LARGE SCALE GENOMIC DNA]</scope>
    <source>
        <strain evidence="1">UCR3666</strain>
    </source>
</reference>
<dbReference type="OrthoDB" id="4982160at2759"/>
<proteinExistence type="predicted"/>
<dbReference type="EMBL" id="NKUJ01000028">
    <property type="protein sequence ID" value="RMJ17702.1"/>
    <property type="molecule type" value="Genomic_DNA"/>
</dbReference>
<sequence>MSFVLQLIRDLPGLTILNDDQGMRSVTLLGASCRVSSPDKGAQYRVTYPDENVGEIAIFNDGEEEIQLHALFYCQEIVLDSDLTVEWTRAWLRCAKAGNAIKDIEARVAIGCDTLPAVTAKGPDTVPNDRRTWEWRFPLEEDDDHVRTCTGDAIAVRIGVKVAPKGGIHIRSLKLGYEL</sequence>
<gene>
    <name evidence="1" type="ORF">CDV36_002595</name>
</gene>
<comment type="caution">
    <text evidence="1">The sequence shown here is derived from an EMBL/GenBank/DDBJ whole genome shotgun (WGS) entry which is preliminary data.</text>
</comment>
<keyword evidence="2" id="KW-1185">Reference proteome</keyword>